<name>A0A813CC16_9DINO</name>
<proteinExistence type="predicted"/>
<sequence length="65" mass="6683">MPDVAKSKDPESAAVLATLQQTLASFNSNNSKAEIAEEPAVEACIKAAETGVLGPFAFAEDDEGS</sequence>
<dbReference type="Proteomes" id="UP000601435">
    <property type="component" value="Unassembled WGS sequence"/>
</dbReference>
<evidence type="ECO:0000313" key="2">
    <source>
        <dbReference type="Proteomes" id="UP000601435"/>
    </source>
</evidence>
<gene>
    <name evidence="1" type="ORF">SNEC2469_LOCUS34344</name>
</gene>
<protein>
    <submittedName>
        <fullName evidence="1">Uncharacterized protein</fullName>
    </submittedName>
</protein>
<reference evidence="1" key="1">
    <citation type="submission" date="2021-02" db="EMBL/GenBank/DDBJ databases">
        <authorList>
            <person name="Dougan E. K."/>
            <person name="Rhodes N."/>
            <person name="Thang M."/>
            <person name="Chan C."/>
        </authorList>
    </citation>
    <scope>NUCLEOTIDE SEQUENCE</scope>
</reference>
<accession>A0A813CC16</accession>
<dbReference type="EMBL" id="CAJNJA010094443">
    <property type="protein sequence ID" value="CAE7941616.1"/>
    <property type="molecule type" value="Genomic_DNA"/>
</dbReference>
<comment type="caution">
    <text evidence="1">The sequence shown here is derived from an EMBL/GenBank/DDBJ whole genome shotgun (WGS) entry which is preliminary data.</text>
</comment>
<organism evidence="1 2">
    <name type="scientific">Symbiodinium necroappetens</name>
    <dbReference type="NCBI Taxonomy" id="1628268"/>
    <lineage>
        <taxon>Eukaryota</taxon>
        <taxon>Sar</taxon>
        <taxon>Alveolata</taxon>
        <taxon>Dinophyceae</taxon>
        <taxon>Suessiales</taxon>
        <taxon>Symbiodiniaceae</taxon>
        <taxon>Symbiodinium</taxon>
    </lineage>
</organism>
<evidence type="ECO:0000313" key="1">
    <source>
        <dbReference type="EMBL" id="CAE7941616.1"/>
    </source>
</evidence>
<feature type="non-terminal residue" evidence="1">
    <location>
        <position position="1"/>
    </location>
</feature>
<keyword evidence="2" id="KW-1185">Reference proteome</keyword>
<dbReference type="AlphaFoldDB" id="A0A813CC16"/>